<evidence type="ECO:0000313" key="2">
    <source>
        <dbReference type="EMBL" id="GBP73144.1"/>
    </source>
</evidence>
<dbReference type="AlphaFoldDB" id="A0A4C1YDT2"/>
<keyword evidence="3" id="KW-1185">Reference proteome</keyword>
<name>A0A4C1YDT2_EUMVA</name>
<organism evidence="2 3">
    <name type="scientific">Eumeta variegata</name>
    <name type="common">Bagworm moth</name>
    <name type="synonym">Eumeta japonica</name>
    <dbReference type="NCBI Taxonomy" id="151549"/>
    <lineage>
        <taxon>Eukaryota</taxon>
        <taxon>Metazoa</taxon>
        <taxon>Ecdysozoa</taxon>
        <taxon>Arthropoda</taxon>
        <taxon>Hexapoda</taxon>
        <taxon>Insecta</taxon>
        <taxon>Pterygota</taxon>
        <taxon>Neoptera</taxon>
        <taxon>Endopterygota</taxon>
        <taxon>Lepidoptera</taxon>
        <taxon>Glossata</taxon>
        <taxon>Ditrysia</taxon>
        <taxon>Tineoidea</taxon>
        <taxon>Psychidae</taxon>
        <taxon>Oiketicinae</taxon>
        <taxon>Eumeta</taxon>
    </lineage>
</organism>
<evidence type="ECO:0000313" key="3">
    <source>
        <dbReference type="Proteomes" id="UP000299102"/>
    </source>
</evidence>
<dbReference type="Proteomes" id="UP000299102">
    <property type="component" value="Unassembled WGS sequence"/>
</dbReference>
<comment type="caution">
    <text evidence="2">The sequence shown here is derived from an EMBL/GenBank/DDBJ whole genome shotgun (WGS) entry which is preliminary data.</text>
</comment>
<sequence length="150" mass="16855">MSVRTKPRVEERAGIREYESPYNKRSPPPVTTATPGSCRRGAYPFGDVRPLLDVPTSYLFANTTGGNSFRSFHLRDRESRMKRRAGRSTIDAGVELVQYTFGGWQDSRDAIGVFCDLSKAFDCVSRETLVGKLSLWSNRPGTRPSEVLFE</sequence>
<feature type="compositionally biased region" description="Basic and acidic residues" evidence="1">
    <location>
        <begin position="7"/>
        <end position="19"/>
    </location>
</feature>
<reference evidence="2 3" key="1">
    <citation type="journal article" date="2019" name="Commun. Biol.">
        <title>The bagworm genome reveals a unique fibroin gene that provides high tensile strength.</title>
        <authorList>
            <person name="Kono N."/>
            <person name="Nakamura H."/>
            <person name="Ohtoshi R."/>
            <person name="Tomita M."/>
            <person name="Numata K."/>
            <person name="Arakawa K."/>
        </authorList>
    </citation>
    <scope>NUCLEOTIDE SEQUENCE [LARGE SCALE GENOMIC DNA]</scope>
</reference>
<feature type="region of interest" description="Disordered" evidence="1">
    <location>
        <begin position="1"/>
        <end position="37"/>
    </location>
</feature>
<dbReference type="OrthoDB" id="414730at2759"/>
<protein>
    <recommendedName>
        <fullName evidence="4">Reverse transcriptase domain-containing protein</fullName>
    </recommendedName>
</protein>
<gene>
    <name evidence="2" type="ORF">EVAR_52571_1</name>
</gene>
<proteinExistence type="predicted"/>
<evidence type="ECO:0008006" key="4">
    <source>
        <dbReference type="Google" id="ProtNLM"/>
    </source>
</evidence>
<evidence type="ECO:0000256" key="1">
    <source>
        <dbReference type="SAM" id="MobiDB-lite"/>
    </source>
</evidence>
<dbReference type="EMBL" id="BGZK01001163">
    <property type="protein sequence ID" value="GBP73144.1"/>
    <property type="molecule type" value="Genomic_DNA"/>
</dbReference>
<accession>A0A4C1YDT2</accession>